<keyword evidence="7" id="KW-1185">Reference proteome</keyword>
<evidence type="ECO:0000256" key="3">
    <source>
        <dbReference type="ARBA" id="ARBA00021347"/>
    </source>
</evidence>
<accession>A0AAV5R0J9</accession>
<evidence type="ECO:0000313" key="7">
    <source>
        <dbReference type="Proteomes" id="UP001378960"/>
    </source>
</evidence>
<gene>
    <name evidence="6" type="ORF">DAPK24_013130</name>
</gene>
<dbReference type="InterPro" id="IPR001232">
    <property type="entry name" value="SKP1-like"/>
</dbReference>
<evidence type="ECO:0000313" key="6">
    <source>
        <dbReference type="EMBL" id="GMM44738.1"/>
    </source>
</evidence>
<dbReference type="CDD" id="cd18321">
    <property type="entry name" value="BTB_POZ_EloC"/>
    <property type="match status" value="1"/>
</dbReference>
<dbReference type="InterPro" id="IPR016073">
    <property type="entry name" value="Skp1_comp_POZ"/>
</dbReference>
<evidence type="ECO:0000256" key="4">
    <source>
        <dbReference type="ARBA" id="ARBA00023242"/>
    </source>
</evidence>
<dbReference type="Proteomes" id="UP001378960">
    <property type="component" value="Unassembled WGS sequence"/>
</dbReference>
<dbReference type="Pfam" id="PF03931">
    <property type="entry name" value="Skp1_POZ"/>
    <property type="match status" value="1"/>
</dbReference>
<dbReference type="GO" id="GO:0005634">
    <property type="term" value="C:nucleus"/>
    <property type="evidence" value="ECO:0007669"/>
    <property type="project" value="UniProtKB-SubCell"/>
</dbReference>
<dbReference type="SUPFAM" id="SSF54695">
    <property type="entry name" value="POZ domain"/>
    <property type="match status" value="1"/>
</dbReference>
<dbReference type="EMBL" id="BTGB01000001">
    <property type="protein sequence ID" value="GMM44738.1"/>
    <property type="molecule type" value="Genomic_DNA"/>
</dbReference>
<sequence length="99" mass="10539">MSEYVTLVANDGYRVVVSKKAASASGTLQSMLSEAFEEGVTGTITLHELDGPVLEKVAEYLCYNNKWATGGTSSGDIPDFPLPTAMALELLVAADFLHL</sequence>
<evidence type="ECO:0000256" key="1">
    <source>
        <dbReference type="ARBA" id="ARBA00004123"/>
    </source>
</evidence>
<reference evidence="6 7" key="1">
    <citation type="journal article" date="2023" name="Elife">
        <title>Identification of key yeast species and microbe-microbe interactions impacting larval growth of Drosophila in the wild.</title>
        <authorList>
            <person name="Mure A."/>
            <person name="Sugiura Y."/>
            <person name="Maeda R."/>
            <person name="Honda K."/>
            <person name="Sakurai N."/>
            <person name="Takahashi Y."/>
            <person name="Watada M."/>
            <person name="Katoh T."/>
            <person name="Gotoh A."/>
            <person name="Gotoh Y."/>
            <person name="Taniguchi I."/>
            <person name="Nakamura K."/>
            <person name="Hayashi T."/>
            <person name="Katayama T."/>
            <person name="Uemura T."/>
            <person name="Hattori Y."/>
        </authorList>
    </citation>
    <scope>NUCLEOTIDE SEQUENCE [LARGE SCALE GENOMIC DNA]</scope>
    <source>
        <strain evidence="6 7">PK-24</strain>
    </source>
</reference>
<comment type="similarity">
    <text evidence="2">Belongs to the SKP1 family.</text>
</comment>
<dbReference type="FunFam" id="3.30.710.10:FF:000035">
    <property type="entry name" value="Elongin C transcription elongation factor"/>
    <property type="match status" value="1"/>
</dbReference>
<dbReference type="PANTHER" id="PTHR20648">
    <property type="entry name" value="ELONGIN-C"/>
    <property type="match status" value="1"/>
</dbReference>
<dbReference type="SMART" id="SM00512">
    <property type="entry name" value="Skp1"/>
    <property type="match status" value="1"/>
</dbReference>
<protein>
    <recommendedName>
        <fullName evidence="3">Elongin-C</fullName>
    </recommendedName>
</protein>
<keyword evidence="4" id="KW-0539">Nucleus</keyword>
<dbReference type="GO" id="GO:0006511">
    <property type="term" value="P:ubiquitin-dependent protein catabolic process"/>
    <property type="evidence" value="ECO:0007669"/>
    <property type="project" value="InterPro"/>
</dbReference>
<comment type="caution">
    <text evidence="6">The sequence shown here is derived from an EMBL/GenBank/DDBJ whole genome shotgun (WGS) entry which is preliminary data.</text>
</comment>
<feature type="domain" description="SKP1 component POZ" evidence="5">
    <location>
        <begin position="4"/>
        <end position="65"/>
    </location>
</feature>
<comment type="subcellular location">
    <subcellularLocation>
        <location evidence="1">Nucleus</location>
    </subcellularLocation>
</comment>
<evidence type="ECO:0000256" key="2">
    <source>
        <dbReference type="ARBA" id="ARBA00009993"/>
    </source>
</evidence>
<dbReference type="AlphaFoldDB" id="A0AAV5R0J9"/>
<proteinExistence type="inferred from homology"/>
<organism evidence="6 7">
    <name type="scientific">Pichia kluyveri</name>
    <name type="common">Yeast</name>
    <dbReference type="NCBI Taxonomy" id="36015"/>
    <lineage>
        <taxon>Eukaryota</taxon>
        <taxon>Fungi</taxon>
        <taxon>Dikarya</taxon>
        <taxon>Ascomycota</taxon>
        <taxon>Saccharomycotina</taxon>
        <taxon>Pichiomycetes</taxon>
        <taxon>Pichiales</taxon>
        <taxon>Pichiaceae</taxon>
        <taxon>Pichia</taxon>
    </lineage>
</organism>
<evidence type="ECO:0000259" key="5">
    <source>
        <dbReference type="Pfam" id="PF03931"/>
    </source>
</evidence>
<dbReference type="InterPro" id="IPR039948">
    <property type="entry name" value="ELC1"/>
</dbReference>
<name>A0AAV5R0J9_PICKL</name>
<dbReference type="Gene3D" id="3.30.710.10">
    <property type="entry name" value="Potassium Channel Kv1.1, Chain A"/>
    <property type="match status" value="1"/>
</dbReference>
<dbReference type="InterPro" id="IPR011333">
    <property type="entry name" value="SKP1/BTB/POZ_sf"/>
</dbReference>